<dbReference type="Proteomes" id="UP000218113">
    <property type="component" value="Unassembled WGS sequence"/>
</dbReference>
<dbReference type="SMART" id="SM00260">
    <property type="entry name" value="CheW"/>
    <property type="match status" value="1"/>
</dbReference>
<dbReference type="Gene3D" id="2.40.50.180">
    <property type="entry name" value="CheA-289, Domain 4"/>
    <property type="match status" value="1"/>
</dbReference>
<dbReference type="AlphaFoldDB" id="A0A2A4T6N3"/>
<dbReference type="Gene3D" id="2.30.30.40">
    <property type="entry name" value="SH3 Domains"/>
    <property type="match status" value="1"/>
</dbReference>
<dbReference type="InterPro" id="IPR039315">
    <property type="entry name" value="CheW"/>
</dbReference>
<dbReference type="GO" id="GO:0006935">
    <property type="term" value="P:chemotaxis"/>
    <property type="evidence" value="ECO:0007669"/>
    <property type="project" value="InterPro"/>
</dbReference>
<dbReference type="SUPFAM" id="SSF50341">
    <property type="entry name" value="CheW-like"/>
    <property type="match status" value="1"/>
</dbReference>
<accession>A0A2A4T6N3</accession>
<dbReference type="PROSITE" id="PS50851">
    <property type="entry name" value="CHEW"/>
    <property type="match status" value="1"/>
</dbReference>
<dbReference type="GO" id="GO:0005829">
    <property type="term" value="C:cytosol"/>
    <property type="evidence" value="ECO:0007669"/>
    <property type="project" value="TreeGrafter"/>
</dbReference>
<name>A0A2A4T6N3_9DELT</name>
<reference evidence="3" key="1">
    <citation type="submission" date="2017-08" db="EMBL/GenBank/DDBJ databases">
        <title>A dynamic microbial community with high functional redundancy inhabits the cold, oxic subseafloor aquifer.</title>
        <authorList>
            <person name="Tully B.J."/>
            <person name="Wheat C.G."/>
            <person name="Glazer B.T."/>
            <person name="Huber J.A."/>
        </authorList>
    </citation>
    <scope>NUCLEOTIDE SEQUENCE [LARGE SCALE GENOMIC DNA]</scope>
</reference>
<dbReference type="EMBL" id="NVSR01000021">
    <property type="protein sequence ID" value="PCI29034.1"/>
    <property type="molecule type" value="Genomic_DNA"/>
</dbReference>
<dbReference type="InterPro" id="IPR036061">
    <property type="entry name" value="CheW-like_dom_sf"/>
</dbReference>
<feature type="domain" description="CheW-like" evidence="1">
    <location>
        <begin position="19"/>
        <end position="160"/>
    </location>
</feature>
<dbReference type="Pfam" id="PF01584">
    <property type="entry name" value="CheW"/>
    <property type="match status" value="1"/>
</dbReference>
<gene>
    <name evidence="2" type="ORF">COB67_05045</name>
</gene>
<sequence length="160" mass="18052">MQDSNQSQAIVKSDFSNYDHQFVSFWISNELFGVDILDVKEVTPMIKITPVFHAPDGVKGYVNIRGEIHLVLDLRFHLGFPEKETDQNSRIVIFKPTIAEPFGILVDHIGDVIEVKSDQIESETQLESSGSKSRSAHLVSGICKLEKELLITLNPKKFLQ</sequence>
<evidence type="ECO:0000313" key="2">
    <source>
        <dbReference type="EMBL" id="PCI29034.1"/>
    </source>
</evidence>
<comment type="caution">
    <text evidence="2">The sequence shown here is derived from an EMBL/GenBank/DDBJ whole genome shotgun (WGS) entry which is preliminary data.</text>
</comment>
<dbReference type="GO" id="GO:0007165">
    <property type="term" value="P:signal transduction"/>
    <property type="evidence" value="ECO:0007669"/>
    <property type="project" value="InterPro"/>
</dbReference>
<evidence type="ECO:0000313" key="3">
    <source>
        <dbReference type="Proteomes" id="UP000218113"/>
    </source>
</evidence>
<dbReference type="PANTHER" id="PTHR22617">
    <property type="entry name" value="CHEMOTAXIS SENSOR HISTIDINE KINASE-RELATED"/>
    <property type="match status" value="1"/>
</dbReference>
<evidence type="ECO:0000259" key="1">
    <source>
        <dbReference type="PROSITE" id="PS50851"/>
    </source>
</evidence>
<proteinExistence type="predicted"/>
<dbReference type="InterPro" id="IPR002545">
    <property type="entry name" value="CheW-lke_dom"/>
</dbReference>
<organism evidence="2 3">
    <name type="scientific">SAR324 cluster bacterium</name>
    <dbReference type="NCBI Taxonomy" id="2024889"/>
    <lineage>
        <taxon>Bacteria</taxon>
        <taxon>Deltaproteobacteria</taxon>
        <taxon>SAR324 cluster</taxon>
    </lineage>
</organism>
<protein>
    <recommendedName>
        <fullName evidence="1">CheW-like domain-containing protein</fullName>
    </recommendedName>
</protein>
<dbReference type="PANTHER" id="PTHR22617:SF23">
    <property type="entry name" value="CHEMOTAXIS PROTEIN CHEW"/>
    <property type="match status" value="1"/>
</dbReference>